<organism evidence="1 2">
    <name type="scientific">Plakobranchus ocellatus</name>
    <dbReference type="NCBI Taxonomy" id="259542"/>
    <lineage>
        <taxon>Eukaryota</taxon>
        <taxon>Metazoa</taxon>
        <taxon>Spiralia</taxon>
        <taxon>Lophotrochozoa</taxon>
        <taxon>Mollusca</taxon>
        <taxon>Gastropoda</taxon>
        <taxon>Heterobranchia</taxon>
        <taxon>Euthyneura</taxon>
        <taxon>Panpulmonata</taxon>
        <taxon>Sacoglossa</taxon>
        <taxon>Placobranchoidea</taxon>
        <taxon>Plakobranchidae</taxon>
        <taxon>Plakobranchus</taxon>
    </lineage>
</organism>
<dbReference type="Proteomes" id="UP000735302">
    <property type="component" value="Unassembled WGS sequence"/>
</dbReference>
<comment type="caution">
    <text evidence="1">The sequence shown here is derived from an EMBL/GenBank/DDBJ whole genome shotgun (WGS) entry which is preliminary data.</text>
</comment>
<gene>
    <name evidence="1" type="ORF">PoB_003720200</name>
</gene>
<keyword evidence="2" id="KW-1185">Reference proteome</keyword>
<evidence type="ECO:0000313" key="2">
    <source>
        <dbReference type="Proteomes" id="UP000735302"/>
    </source>
</evidence>
<protein>
    <submittedName>
        <fullName evidence="1">Uncharacterized protein</fullName>
    </submittedName>
</protein>
<evidence type="ECO:0000313" key="1">
    <source>
        <dbReference type="EMBL" id="GFO10697.1"/>
    </source>
</evidence>
<sequence length="115" mass="12491">MFANRRTSNIVDVKLLPSGRLVLADCGNICMKLLNTQGQHLHTLKCKSNPCRLAVLDSSSTSSCFILAVTLPGSSSIAILEVSNNIMKIKVTSSKTDVLTLNILRYPVLKLSMLT</sequence>
<name>A0AAV4AUR4_9GAST</name>
<dbReference type="AlphaFoldDB" id="A0AAV4AUR4"/>
<dbReference type="EMBL" id="BLXT01004208">
    <property type="protein sequence ID" value="GFO10697.1"/>
    <property type="molecule type" value="Genomic_DNA"/>
</dbReference>
<accession>A0AAV4AUR4</accession>
<reference evidence="1 2" key="1">
    <citation type="journal article" date="2021" name="Elife">
        <title>Chloroplast acquisition without the gene transfer in kleptoplastic sea slugs, Plakobranchus ocellatus.</title>
        <authorList>
            <person name="Maeda T."/>
            <person name="Takahashi S."/>
            <person name="Yoshida T."/>
            <person name="Shimamura S."/>
            <person name="Takaki Y."/>
            <person name="Nagai Y."/>
            <person name="Toyoda A."/>
            <person name="Suzuki Y."/>
            <person name="Arimoto A."/>
            <person name="Ishii H."/>
            <person name="Satoh N."/>
            <person name="Nishiyama T."/>
            <person name="Hasebe M."/>
            <person name="Maruyama T."/>
            <person name="Minagawa J."/>
            <person name="Obokata J."/>
            <person name="Shigenobu S."/>
        </authorList>
    </citation>
    <scope>NUCLEOTIDE SEQUENCE [LARGE SCALE GENOMIC DNA]</scope>
</reference>
<proteinExistence type="predicted"/>